<evidence type="ECO:0000313" key="2">
    <source>
        <dbReference type="EMBL" id="MBW6397136.1"/>
    </source>
</evidence>
<comment type="caution">
    <text evidence="2">The sequence shown here is derived from an EMBL/GenBank/DDBJ whole genome shotgun (WGS) entry which is preliminary data.</text>
</comment>
<protein>
    <recommendedName>
        <fullName evidence="4">Integral membrane protein</fullName>
    </recommendedName>
</protein>
<name>A0ABS7A4A5_9PROT</name>
<keyword evidence="1" id="KW-0472">Membrane</keyword>
<keyword evidence="3" id="KW-1185">Reference proteome</keyword>
<dbReference type="RefSeq" id="WP_219761768.1">
    <property type="nucleotide sequence ID" value="NZ_JAHYBZ010000002.1"/>
</dbReference>
<keyword evidence="1" id="KW-0812">Transmembrane</keyword>
<organism evidence="2 3">
    <name type="scientific">Roseomonas alba</name>
    <dbReference type="NCBI Taxonomy" id="2846776"/>
    <lineage>
        <taxon>Bacteria</taxon>
        <taxon>Pseudomonadati</taxon>
        <taxon>Pseudomonadota</taxon>
        <taxon>Alphaproteobacteria</taxon>
        <taxon>Acetobacterales</taxon>
        <taxon>Roseomonadaceae</taxon>
        <taxon>Roseomonas</taxon>
    </lineage>
</organism>
<feature type="transmembrane region" description="Helical" evidence="1">
    <location>
        <begin position="73"/>
        <end position="96"/>
    </location>
</feature>
<dbReference type="Proteomes" id="UP001196565">
    <property type="component" value="Unassembled WGS sequence"/>
</dbReference>
<accession>A0ABS7A4A5</accession>
<feature type="transmembrane region" description="Helical" evidence="1">
    <location>
        <begin position="12"/>
        <end position="36"/>
    </location>
</feature>
<proteinExistence type="predicted"/>
<evidence type="ECO:0000313" key="3">
    <source>
        <dbReference type="Proteomes" id="UP001196565"/>
    </source>
</evidence>
<evidence type="ECO:0008006" key="4">
    <source>
        <dbReference type="Google" id="ProtNLM"/>
    </source>
</evidence>
<keyword evidence="1" id="KW-1133">Transmembrane helix</keyword>
<evidence type="ECO:0000256" key="1">
    <source>
        <dbReference type="SAM" id="Phobius"/>
    </source>
</evidence>
<feature type="transmembrane region" description="Helical" evidence="1">
    <location>
        <begin position="102"/>
        <end position="122"/>
    </location>
</feature>
<reference evidence="2 3" key="1">
    <citation type="submission" date="2021-07" db="EMBL/GenBank/DDBJ databases">
        <authorList>
            <person name="So Y."/>
        </authorList>
    </citation>
    <scope>NUCLEOTIDE SEQUENCE [LARGE SCALE GENOMIC DNA]</scope>
    <source>
        <strain evidence="2 3">HJA6</strain>
    </source>
</reference>
<feature type="transmembrane region" description="Helical" evidence="1">
    <location>
        <begin position="42"/>
        <end position="61"/>
    </location>
</feature>
<gene>
    <name evidence="2" type="ORF">KPL78_04710</name>
</gene>
<sequence>MITMTRFLRIALAADATASGAMGLALAVAPGAIGTITHLPPALLSGAGLFLLAYAALLGWLASRPALPRPMLWLLVAGNLVWAIESAALPLLGFVAPNGWGIAFLAVQAIAVAGFAELYIIALRRAPRAA</sequence>
<dbReference type="EMBL" id="JAHYBZ010000002">
    <property type="protein sequence ID" value="MBW6397136.1"/>
    <property type="molecule type" value="Genomic_DNA"/>
</dbReference>